<keyword evidence="2" id="KW-0812">Transmembrane</keyword>
<feature type="transmembrane region" description="Helical" evidence="2">
    <location>
        <begin position="6"/>
        <end position="31"/>
    </location>
</feature>
<evidence type="ECO:0000259" key="3">
    <source>
        <dbReference type="PROSITE" id="PS51670"/>
    </source>
</evidence>
<evidence type="ECO:0000256" key="1">
    <source>
        <dbReference type="PROSITE-ProRule" id="PRU01005"/>
    </source>
</evidence>
<dbReference type="AlphaFoldDB" id="A0AAD9JH12"/>
<organism evidence="4 5">
    <name type="scientific">Paralvinella palmiformis</name>
    <dbReference type="NCBI Taxonomy" id="53620"/>
    <lineage>
        <taxon>Eukaryota</taxon>
        <taxon>Metazoa</taxon>
        <taxon>Spiralia</taxon>
        <taxon>Lophotrochozoa</taxon>
        <taxon>Annelida</taxon>
        <taxon>Polychaeta</taxon>
        <taxon>Sedentaria</taxon>
        <taxon>Canalipalpata</taxon>
        <taxon>Terebellida</taxon>
        <taxon>Terebelliformia</taxon>
        <taxon>Alvinellidae</taxon>
        <taxon>Paralvinella</taxon>
    </lineage>
</organism>
<feature type="domain" description="ShKT" evidence="3">
    <location>
        <begin position="134"/>
        <end position="173"/>
    </location>
</feature>
<proteinExistence type="predicted"/>
<accession>A0AAD9JH12</accession>
<comment type="caution">
    <text evidence="1">Lacks conserved residue(s) required for the propagation of feature annotation.</text>
</comment>
<dbReference type="PROSITE" id="PS51670">
    <property type="entry name" value="SHKT"/>
    <property type="match status" value="1"/>
</dbReference>
<dbReference type="Gene3D" id="1.10.10.1940">
    <property type="match status" value="1"/>
</dbReference>
<keyword evidence="2" id="KW-1133">Transmembrane helix</keyword>
<comment type="caution">
    <text evidence="4">The sequence shown here is derived from an EMBL/GenBank/DDBJ whole genome shotgun (WGS) entry which is preliminary data.</text>
</comment>
<name>A0AAD9JH12_9ANNE</name>
<evidence type="ECO:0000313" key="4">
    <source>
        <dbReference type="EMBL" id="KAK2153018.1"/>
    </source>
</evidence>
<protein>
    <recommendedName>
        <fullName evidence="3">ShKT domain-containing protein</fullName>
    </recommendedName>
</protein>
<dbReference type="Pfam" id="PF01549">
    <property type="entry name" value="ShK"/>
    <property type="match status" value="1"/>
</dbReference>
<dbReference type="InterPro" id="IPR003582">
    <property type="entry name" value="ShKT_dom"/>
</dbReference>
<sequence length="173" mass="19914">MSSDVTWNGLGLLRCGILWLILMCQVIGFIVPRRSFVGFLEKMADGSSCVDPNGIVRNHLDKWSQNCDYTVCFHGNPITNHKYYVKYSHEVITTYNINCHEIDNSTLTFPDCCPQLECDQRGYTNWTEATEPPCYDRSPTFSCSYWSSKGGCNSTNKYYNFTENFCRQYCGFC</sequence>
<evidence type="ECO:0000313" key="5">
    <source>
        <dbReference type="Proteomes" id="UP001208570"/>
    </source>
</evidence>
<keyword evidence="2" id="KW-0472">Membrane</keyword>
<dbReference type="Proteomes" id="UP001208570">
    <property type="component" value="Unassembled WGS sequence"/>
</dbReference>
<keyword evidence="5" id="KW-1185">Reference proteome</keyword>
<evidence type="ECO:0000256" key="2">
    <source>
        <dbReference type="SAM" id="Phobius"/>
    </source>
</evidence>
<dbReference type="EMBL" id="JAODUP010000310">
    <property type="protein sequence ID" value="KAK2153018.1"/>
    <property type="molecule type" value="Genomic_DNA"/>
</dbReference>
<gene>
    <name evidence="4" type="ORF">LSH36_310g00050</name>
</gene>
<reference evidence="4" key="1">
    <citation type="journal article" date="2023" name="Mol. Biol. Evol.">
        <title>Third-Generation Sequencing Reveals the Adaptive Role of the Epigenome in Three Deep-Sea Polychaetes.</title>
        <authorList>
            <person name="Perez M."/>
            <person name="Aroh O."/>
            <person name="Sun Y."/>
            <person name="Lan Y."/>
            <person name="Juniper S.K."/>
            <person name="Young C.R."/>
            <person name="Angers B."/>
            <person name="Qian P.Y."/>
        </authorList>
    </citation>
    <scope>NUCLEOTIDE SEQUENCE</scope>
    <source>
        <strain evidence="4">P08H-3</strain>
    </source>
</reference>